<evidence type="ECO:0000313" key="2">
    <source>
        <dbReference type="Proteomes" id="UP000505325"/>
    </source>
</evidence>
<dbReference type="InterPro" id="IPR038241">
    <property type="entry name" value="GhoS_sf"/>
</dbReference>
<evidence type="ECO:0000313" key="1">
    <source>
        <dbReference type="EMBL" id="QKJ87001.1"/>
    </source>
</evidence>
<dbReference type="GO" id="GO:0004521">
    <property type="term" value="F:RNA endonuclease activity"/>
    <property type="evidence" value="ECO:0007669"/>
    <property type="project" value="InterPro"/>
</dbReference>
<dbReference type="KEGG" id="pmak:PMPD1_2053"/>
<name>A0A6M8UDI0_9GAMM</name>
<sequence>MNATSVNRYIVTLRYDEQGLSDILELTSAMVNGGFDTTMSDADGKPHELGTNSYGIVSALTQQEIQQQAQGLGEMVLKHKPEVEVQTLEAFLKQQK</sequence>
<dbReference type="InterPro" id="IPR022597">
    <property type="entry name" value="GhoS"/>
</dbReference>
<protein>
    <submittedName>
        <fullName evidence="1">Type V toxin-antitoxin system endoribonuclease antitoxin GhoS</fullName>
    </submittedName>
</protein>
<dbReference type="EMBL" id="CP054212">
    <property type="protein sequence ID" value="QKJ87001.1"/>
    <property type="molecule type" value="Genomic_DNA"/>
</dbReference>
<organism evidence="1 2">
    <name type="scientific">Paramixta manurensis</name>
    <dbReference type="NCBI Taxonomy" id="2740817"/>
    <lineage>
        <taxon>Bacteria</taxon>
        <taxon>Pseudomonadati</taxon>
        <taxon>Pseudomonadota</taxon>
        <taxon>Gammaproteobacteria</taxon>
        <taxon>Enterobacterales</taxon>
        <taxon>Erwiniaceae</taxon>
        <taxon>Paramixta</taxon>
    </lineage>
</organism>
<proteinExistence type="predicted"/>
<dbReference type="AlphaFoldDB" id="A0A6M8UDI0"/>
<dbReference type="RefSeq" id="WP_173633979.1">
    <property type="nucleotide sequence ID" value="NZ_CP054212.1"/>
</dbReference>
<dbReference type="Proteomes" id="UP000505325">
    <property type="component" value="Chromosome"/>
</dbReference>
<accession>A0A6M8UDI0</accession>
<dbReference type="Pfam" id="PF11080">
    <property type="entry name" value="GhoS"/>
    <property type="match status" value="1"/>
</dbReference>
<reference evidence="1 2" key="1">
    <citation type="submission" date="2020-06" db="EMBL/GenBank/DDBJ databases">
        <title>Genome sequence of Paramixta manurensis strain PD-1.</title>
        <authorList>
            <person name="Lee C.W."/>
            <person name="Kim J."/>
        </authorList>
    </citation>
    <scope>NUCLEOTIDE SEQUENCE [LARGE SCALE GENOMIC DNA]</scope>
    <source>
        <strain evidence="1 2">PD-1</strain>
    </source>
</reference>
<dbReference type="Gene3D" id="3.30.70.2360">
    <property type="match status" value="1"/>
</dbReference>
<keyword evidence="2" id="KW-1185">Reference proteome</keyword>
<gene>
    <name evidence="1" type="ORF">PMPD1_2053</name>
</gene>